<protein>
    <submittedName>
        <fullName evidence="3">Flagellar hook-length control protein FliK</fullName>
    </submittedName>
</protein>
<dbReference type="PANTHER" id="PTHR37533">
    <property type="entry name" value="FLAGELLAR HOOK-LENGTH CONTROL PROTEIN"/>
    <property type="match status" value="1"/>
</dbReference>
<dbReference type="InterPro" id="IPR038610">
    <property type="entry name" value="FliK-like_C_sf"/>
</dbReference>
<dbReference type="OrthoDB" id="1792985at2"/>
<dbReference type="CDD" id="cd17470">
    <property type="entry name" value="T3SS_Flik_C"/>
    <property type="match status" value="1"/>
</dbReference>
<evidence type="ECO:0000313" key="4">
    <source>
        <dbReference type="Proteomes" id="UP000297753"/>
    </source>
</evidence>
<feature type="compositionally biased region" description="Polar residues" evidence="1">
    <location>
        <begin position="1"/>
        <end position="10"/>
    </location>
</feature>
<gene>
    <name evidence="3" type="ORF">ELS82_09000</name>
</gene>
<feature type="region of interest" description="Disordered" evidence="1">
    <location>
        <begin position="1"/>
        <end position="179"/>
    </location>
</feature>
<feature type="region of interest" description="Disordered" evidence="1">
    <location>
        <begin position="614"/>
        <end position="648"/>
    </location>
</feature>
<dbReference type="Proteomes" id="UP000297753">
    <property type="component" value="Unassembled WGS sequence"/>
</dbReference>
<dbReference type="InterPro" id="IPR021136">
    <property type="entry name" value="Flagellar_hook_control-like_C"/>
</dbReference>
<dbReference type="AlphaFoldDB" id="A0A4Y8WHP5"/>
<reference evidence="3 4" key="1">
    <citation type="submission" date="2019-01" db="EMBL/GenBank/DDBJ databases">
        <title>Vibrio BEI176 sp. nov, a marine bacterium isolated from China: eastern marignal seas.</title>
        <authorList>
            <person name="Li B."/>
        </authorList>
    </citation>
    <scope>NUCLEOTIDE SEQUENCE [LARGE SCALE GENOMIC DNA]</scope>
    <source>
        <strain evidence="3 4">BEI176</strain>
    </source>
</reference>
<feature type="compositionally biased region" description="Low complexity" evidence="1">
    <location>
        <begin position="19"/>
        <end position="33"/>
    </location>
</feature>
<keyword evidence="3" id="KW-0966">Cell projection</keyword>
<organism evidence="3 4">
    <name type="scientific">Vibrio ouci</name>
    <dbReference type="NCBI Taxonomy" id="2499078"/>
    <lineage>
        <taxon>Bacteria</taxon>
        <taxon>Pseudomonadati</taxon>
        <taxon>Pseudomonadota</taxon>
        <taxon>Gammaproteobacteria</taxon>
        <taxon>Vibrionales</taxon>
        <taxon>Vibrionaceae</taxon>
        <taxon>Vibrio</taxon>
    </lineage>
</organism>
<accession>A0A4Y8WHP5</accession>
<feature type="compositionally biased region" description="Acidic residues" evidence="1">
    <location>
        <begin position="62"/>
        <end position="72"/>
    </location>
</feature>
<evidence type="ECO:0000256" key="1">
    <source>
        <dbReference type="SAM" id="MobiDB-lite"/>
    </source>
</evidence>
<keyword evidence="3" id="KW-0282">Flagellum</keyword>
<keyword evidence="4" id="KW-1185">Reference proteome</keyword>
<feature type="domain" description="Flagellar hook-length control protein-like C-terminal" evidence="2">
    <location>
        <begin position="544"/>
        <end position="626"/>
    </location>
</feature>
<dbReference type="Gene3D" id="3.30.750.140">
    <property type="match status" value="1"/>
</dbReference>
<dbReference type="InterPro" id="IPR052563">
    <property type="entry name" value="FliK"/>
</dbReference>
<sequence>MNINLSSVSESPKAAKSVASGEEGASEASESGGFFSKLAALIKGEGKAEGDTESVKSVQNEGDSEVSAEGEVSETKVAKTESQSTDELLAADDDSAQQASTKSEGESEVTVATQKTAEQEPKAAPAESASKIVSENDQVLQRLNESNNALKPKDGKELPQENPQATVEGASGESAKPAAKVVAAEEVDVKDLKTAEKVQVDTERQPVVAEKAQSATQTVVNADGEEVAVPAAVAPFIQQQAPKAEQFKESESQAPLPSSAAAAVAVSQADAEVATEAGQVKVKADAEQSVKNIEADTLKPENAAVTQVSVSPEDVAEPVVAAGVTAAVAASATQTAKAPVQTKASLDDSTKLSQTQSASISTIDGEVDPTMASAAPVAAAAAIPWATSSDVPVSDEVTLKHDVAPKAQQAAVAQSVQQALSQQQAQAAQVALQSQSVQHAAATMPADLAAMQMQQLAAAPNVAISQDQALLKAAMGAKAAGTIGQLAKNGEGQQASQESGFAQQLSQAAGAQGTQSLGQARAEQIAAQAPLQLSREMASEQVAERVQMMMSKNLKNIDIRLDPPELGRMQIRMNMNGDAATVHFTVANQQARDVIEQSMPRLREMLAQQGVQLNDSSVQQQAGQQQRGYANAGQGQNGQGNSNQGVSGEENLEADINLDLNVAAKRDGISYYA</sequence>
<proteinExistence type="predicted"/>
<feature type="region of interest" description="Disordered" evidence="1">
    <location>
        <begin position="332"/>
        <end position="357"/>
    </location>
</feature>
<evidence type="ECO:0000259" key="2">
    <source>
        <dbReference type="Pfam" id="PF02120"/>
    </source>
</evidence>
<name>A0A4Y8WHP5_9VIBR</name>
<dbReference type="PANTHER" id="PTHR37533:SF2">
    <property type="entry name" value="FLAGELLAR HOOK-LENGTH CONTROL PROTEIN"/>
    <property type="match status" value="1"/>
</dbReference>
<dbReference type="RefSeq" id="WP_134835193.1">
    <property type="nucleotide sequence ID" value="NZ_SATR01000011.1"/>
</dbReference>
<feature type="compositionally biased region" description="Basic and acidic residues" evidence="1">
    <location>
        <begin position="44"/>
        <end position="54"/>
    </location>
</feature>
<feature type="compositionally biased region" description="Polar residues" evidence="1">
    <location>
        <begin position="131"/>
        <end position="149"/>
    </location>
</feature>
<feature type="compositionally biased region" description="Low complexity" evidence="1">
    <location>
        <begin position="616"/>
        <end position="648"/>
    </location>
</feature>
<evidence type="ECO:0000313" key="3">
    <source>
        <dbReference type="EMBL" id="TFH91858.1"/>
    </source>
</evidence>
<dbReference type="Pfam" id="PF02120">
    <property type="entry name" value="Flg_hook"/>
    <property type="match status" value="1"/>
</dbReference>
<dbReference type="EMBL" id="SATR01000011">
    <property type="protein sequence ID" value="TFH91858.1"/>
    <property type="molecule type" value="Genomic_DNA"/>
</dbReference>
<keyword evidence="3" id="KW-0969">Cilium</keyword>
<comment type="caution">
    <text evidence="3">The sequence shown here is derived from an EMBL/GenBank/DDBJ whole genome shotgun (WGS) entry which is preliminary data.</text>
</comment>